<keyword evidence="7 8" id="KW-0472">Membrane</keyword>
<feature type="transmembrane region" description="Helical" evidence="8">
    <location>
        <begin position="340"/>
        <end position="358"/>
    </location>
</feature>
<proteinExistence type="predicted"/>
<feature type="transmembrane region" description="Helical" evidence="8">
    <location>
        <begin position="167"/>
        <end position="200"/>
    </location>
</feature>
<feature type="transmembrane region" description="Helical" evidence="8">
    <location>
        <begin position="207"/>
        <end position="229"/>
    </location>
</feature>
<dbReference type="Proteomes" id="UP000053091">
    <property type="component" value="Unassembled WGS sequence"/>
</dbReference>
<dbReference type="PANTHER" id="PTHR33908">
    <property type="entry name" value="MANNOSYLTRANSFERASE YKCB-RELATED"/>
    <property type="match status" value="1"/>
</dbReference>
<feature type="domain" description="Glycosyltransferase RgtA/B/C/D-like" evidence="9">
    <location>
        <begin position="73"/>
        <end position="225"/>
    </location>
</feature>
<comment type="subcellular location">
    <subcellularLocation>
        <location evidence="1">Cell membrane</location>
        <topology evidence="1">Multi-pass membrane protein</topology>
    </subcellularLocation>
</comment>
<dbReference type="GO" id="GO:0016763">
    <property type="term" value="F:pentosyltransferase activity"/>
    <property type="evidence" value="ECO:0007669"/>
    <property type="project" value="TreeGrafter"/>
</dbReference>
<keyword evidence="3 10" id="KW-0328">Glycosyltransferase</keyword>
<accession>A0A0S7C730</accession>
<evidence type="ECO:0000256" key="1">
    <source>
        <dbReference type="ARBA" id="ARBA00004651"/>
    </source>
</evidence>
<organism evidence="10">
    <name type="scientific">Lentimicrobium saccharophilum</name>
    <dbReference type="NCBI Taxonomy" id="1678841"/>
    <lineage>
        <taxon>Bacteria</taxon>
        <taxon>Pseudomonadati</taxon>
        <taxon>Bacteroidota</taxon>
        <taxon>Bacteroidia</taxon>
        <taxon>Bacteroidales</taxon>
        <taxon>Lentimicrobiaceae</taxon>
        <taxon>Lentimicrobium</taxon>
    </lineage>
</organism>
<reference evidence="10" key="1">
    <citation type="journal article" date="2015" name="Genome Announc.">
        <title>Draft Genome Sequence of Bacteroidales Strain TBC1, a Novel Isolate from a Methanogenic Wastewater Treatment System.</title>
        <authorList>
            <person name="Tourlousse D.M."/>
            <person name="Matsuura N."/>
            <person name="Sun L."/>
            <person name="Toyonaga M."/>
            <person name="Kuroda K."/>
            <person name="Ohashi A."/>
            <person name="Cruz R."/>
            <person name="Yamaguchi T."/>
            <person name="Sekiguchi Y."/>
        </authorList>
    </citation>
    <scope>NUCLEOTIDE SEQUENCE [LARGE SCALE GENOMIC DNA]</scope>
    <source>
        <strain evidence="10">TBC1</strain>
    </source>
</reference>
<feature type="transmembrane region" description="Helical" evidence="8">
    <location>
        <begin position="113"/>
        <end position="135"/>
    </location>
</feature>
<gene>
    <name evidence="10" type="ORF">TBC1_12578</name>
</gene>
<evidence type="ECO:0000256" key="2">
    <source>
        <dbReference type="ARBA" id="ARBA00022475"/>
    </source>
</evidence>
<evidence type="ECO:0000256" key="4">
    <source>
        <dbReference type="ARBA" id="ARBA00022679"/>
    </source>
</evidence>
<evidence type="ECO:0000256" key="6">
    <source>
        <dbReference type="ARBA" id="ARBA00022989"/>
    </source>
</evidence>
<dbReference type="GO" id="GO:0009103">
    <property type="term" value="P:lipopolysaccharide biosynthetic process"/>
    <property type="evidence" value="ECO:0007669"/>
    <property type="project" value="UniProtKB-ARBA"/>
</dbReference>
<evidence type="ECO:0000256" key="3">
    <source>
        <dbReference type="ARBA" id="ARBA00022676"/>
    </source>
</evidence>
<dbReference type="STRING" id="1678841.TBC1_12578"/>
<keyword evidence="4 10" id="KW-0808">Transferase</keyword>
<dbReference type="EMBL" id="DF968183">
    <property type="protein sequence ID" value="GAP44767.1"/>
    <property type="molecule type" value="Genomic_DNA"/>
</dbReference>
<protein>
    <submittedName>
        <fullName evidence="10">Dolichyl-phosphate-mannose-protein mannosyltransferase</fullName>
    </submittedName>
</protein>
<dbReference type="OrthoDB" id="1114881at2"/>
<dbReference type="InterPro" id="IPR050297">
    <property type="entry name" value="LipidA_mod_glycosyltrf_83"/>
</dbReference>
<sequence>MRKLSQTAENNLPDRQFLLLAMIIVLSGLVLRLLHLDFSYSNDELSALSRVRFTSFSDLVSKGFYVDGHPGGIQVFLYYWVKLAGMNEWAVRLPFALAGAFGIWVTIKLFTRWFGQAAGLFSGAFVAFLAFPLLYSQIARPYGVGMTFCMIMAWYWTKLLFDEKPGIIIAFAYALSATACMYTHYFSFLLALITGLSGLFLMKKDRIYYYTGAGVLAAVLFSPHITITLNHLSIGGVGLWLAKPAWNWPLLHIASVFNNSLLIAGLVVLIIIIQARYFKSEPNISILRALSLLFFILPMITGFIYSRWVNPVLQDSVLIFSFPFLLGFLFSFSAGIPKRLVLVMTSLLLVAGISQTVFINKYYSRQHFGEFRGVARAICSWNQTYGPGNITRAISVNNPWYIEFYMNQEDACGTTFSQYDNRGGSDLEALKKILDEADTPLFAYAWTKPVPPEIRDMILARFPCIVETRNFSGLSDATLFSDKNHSSCKNEKTKTLYFSLLQTDNPDPGSFPEFYPGYEGKLSELPYDSDDQLAASVEVRAKEQLSGAMLVASFHEEDGKTLLWTASKFDLFTLADSISSVRLSIPVPENDLYHKKMKIYVWNPQKTELEIRSLTIFTEPFPEHSGTSANQTRK</sequence>
<keyword evidence="11" id="KW-1185">Reference proteome</keyword>
<feature type="transmembrane region" description="Helical" evidence="8">
    <location>
        <begin position="89"/>
        <end position="107"/>
    </location>
</feature>
<dbReference type="InterPro" id="IPR038731">
    <property type="entry name" value="RgtA/B/C-like"/>
</dbReference>
<evidence type="ECO:0000256" key="5">
    <source>
        <dbReference type="ARBA" id="ARBA00022692"/>
    </source>
</evidence>
<feature type="transmembrane region" description="Helical" evidence="8">
    <location>
        <begin position="317"/>
        <end position="333"/>
    </location>
</feature>
<feature type="transmembrane region" description="Helical" evidence="8">
    <location>
        <begin position="249"/>
        <end position="273"/>
    </location>
</feature>
<evidence type="ECO:0000259" key="9">
    <source>
        <dbReference type="Pfam" id="PF13231"/>
    </source>
</evidence>
<evidence type="ECO:0000313" key="11">
    <source>
        <dbReference type="Proteomes" id="UP000053091"/>
    </source>
</evidence>
<dbReference type="AlphaFoldDB" id="A0A0S7C730"/>
<evidence type="ECO:0000256" key="7">
    <source>
        <dbReference type="ARBA" id="ARBA00023136"/>
    </source>
</evidence>
<keyword evidence="6 8" id="KW-1133">Transmembrane helix</keyword>
<name>A0A0S7C730_9BACT</name>
<evidence type="ECO:0000256" key="8">
    <source>
        <dbReference type="SAM" id="Phobius"/>
    </source>
</evidence>
<keyword evidence="5 8" id="KW-0812">Transmembrane</keyword>
<feature type="transmembrane region" description="Helical" evidence="8">
    <location>
        <begin position="285"/>
        <end position="305"/>
    </location>
</feature>
<keyword evidence="2" id="KW-1003">Cell membrane</keyword>
<evidence type="ECO:0000313" key="10">
    <source>
        <dbReference type="EMBL" id="GAP44767.1"/>
    </source>
</evidence>
<feature type="transmembrane region" description="Helical" evidence="8">
    <location>
        <begin position="16"/>
        <end position="34"/>
    </location>
</feature>
<dbReference type="GO" id="GO:0005886">
    <property type="term" value="C:plasma membrane"/>
    <property type="evidence" value="ECO:0007669"/>
    <property type="project" value="UniProtKB-SubCell"/>
</dbReference>
<dbReference type="PANTHER" id="PTHR33908:SF11">
    <property type="entry name" value="MEMBRANE PROTEIN"/>
    <property type="match status" value="1"/>
</dbReference>
<dbReference type="Pfam" id="PF13231">
    <property type="entry name" value="PMT_2"/>
    <property type="match status" value="1"/>
</dbReference>
<dbReference type="RefSeq" id="WP_062044598.1">
    <property type="nucleotide sequence ID" value="NZ_DF968183.1"/>
</dbReference>